<reference evidence="2 3" key="1">
    <citation type="submission" date="2015-02" db="EMBL/GenBank/DDBJ databases">
        <title>Improved understanding of the partial-nitritation anammox process through 23 genomes representing the majority of the microbial community.</title>
        <authorList>
            <person name="Speth D.R."/>
            <person name="In T Zandt M."/>
            <person name="Guerrero Cruz S."/>
            <person name="Jetten M.S."/>
            <person name="Dutilh B.E."/>
        </authorList>
    </citation>
    <scope>NUCLEOTIDE SEQUENCE [LARGE SCALE GENOMIC DNA]</scope>
    <source>
        <strain evidence="2">OLB20</strain>
    </source>
</reference>
<name>A0A136LVQ9_9BACT</name>
<accession>A0A136LVQ9</accession>
<proteinExistence type="predicted"/>
<feature type="domain" description="Pyrroloquinoline quinone-dependent pyranose dehydrogenase beta-propeller" evidence="1">
    <location>
        <begin position="57"/>
        <end position="381"/>
    </location>
</feature>
<comment type="caution">
    <text evidence="2">The sequence shown here is derived from an EMBL/GenBank/DDBJ whole genome shotgun (WGS) entry which is preliminary data.</text>
</comment>
<dbReference type="InterPro" id="IPR011041">
    <property type="entry name" value="Quinoprot_gluc/sorb_DH_b-prop"/>
</dbReference>
<gene>
    <name evidence="2" type="ORF">TR69_WS6001001544</name>
</gene>
<dbReference type="Proteomes" id="UP000070457">
    <property type="component" value="Unassembled WGS sequence"/>
</dbReference>
<dbReference type="PANTHER" id="PTHR19328:SF53">
    <property type="entry name" value="MEMBRANE PROTEIN"/>
    <property type="match status" value="1"/>
</dbReference>
<organism evidence="2 3">
    <name type="scientific">candidate division WS6 bacterium OLB20</name>
    <dbReference type="NCBI Taxonomy" id="1617426"/>
    <lineage>
        <taxon>Bacteria</taxon>
        <taxon>Candidatus Dojkabacteria</taxon>
    </lineage>
</organism>
<dbReference type="InterPro" id="IPR011042">
    <property type="entry name" value="6-blade_b-propeller_TolB-like"/>
</dbReference>
<dbReference type="AlphaFoldDB" id="A0A136LVQ9"/>
<evidence type="ECO:0000313" key="3">
    <source>
        <dbReference type="Proteomes" id="UP000070457"/>
    </source>
</evidence>
<dbReference type="Pfam" id="PF22807">
    <property type="entry name" value="TrAA12"/>
    <property type="match status" value="1"/>
</dbReference>
<evidence type="ECO:0000313" key="2">
    <source>
        <dbReference type="EMBL" id="KXK25738.1"/>
    </source>
</evidence>
<dbReference type="SUPFAM" id="SSF50952">
    <property type="entry name" value="Soluble quinoprotein glucose dehydrogenase"/>
    <property type="match status" value="1"/>
</dbReference>
<dbReference type="STRING" id="1617426.TR69_WS6001001544"/>
<dbReference type="EMBL" id="JYNZ01000007">
    <property type="protein sequence ID" value="KXK25738.1"/>
    <property type="molecule type" value="Genomic_DNA"/>
</dbReference>
<protein>
    <recommendedName>
        <fullName evidence="1">Pyrroloquinoline quinone-dependent pyranose dehydrogenase beta-propeller domain-containing protein</fullName>
    </recommendedName>
</protein>
<dbReference type="PANTHER" id="PTHR19328">
    <property type="entry name" value="HEDGEHOG-INTERACTING PROTEIN"/>
    <property type="match status" value="1"/>
</dbReference>
<dbReference type="PATRIC" id="fig|1617426.3.peg.1519"/>
<dbReference type="InterPro" id="IPR054539">
    <property type="entry name" value="Beta-prop_PDH"/>
</dbReference>
<dbReference type="Gene3D" id="2.120.10.30">
    <property type="entry name" value="TolB, C-terminal domain"/>
    <property type="match status" value="1"/>
</dbReference>
<evidence type="ECO:0000259" key="1">
    <source>
        <dbReference type="Pfam" id="PF22807"/>
    </source>
</evidence>
<sequence length="383" mass="41746">MSKRQAAAVTATGVVLILSTLAILVFAFRGAIPAFVPPGQDIAELIRSGASPLSAPEDVRISIFSDDLEKPRDLLAVNDRWLLVSEMGAGRITAFDRTTGSLKPVIDNLNTPHGLTMHCIEDGCRLYVAETARVSSYYFNPDTAEADFDRELVSLPGPGGHFTRSLLLPDDSTLLISVGSSCNVCIEDDYRRAAVLSYDLQEGTLNEYATGLRNSVFLTKRPGTDEIWATDNGRDNLGDDLPPDEVNIITAADYGWPFCYGDRITDTTFSSPGDFSCNDTQGSQIDLQAHSAALGLGFFGPEWSEYQGDLLVAYHGSWNRSIPTGYKLVRFDLDASSLEPEDFITGWLSDFTAIGRPVDIEFAGGDMYVSDDHAGVIYLIRPD</sequence>